<evidence type="ECO:0000313" key="2">
    <source>
        <dbReference type="Proteomes" id="UP001153678"/>
    </source>
</evidence>
<dbReference type="Proteomes" id="UP001153678">
    <property type="component" value="Unassembled WGS sequence"/>
</dbReference>
<organism evidence="1 2">
    <name type="scientific">Funneliformis geosporum</name>
    <dbReference type="NCBI Taxonomy" id="1117311"/>
    <lineage>
        <taxon>Eukaryota</taxon>
        <taxon>Fungi</taxon>
        <taxon>Fungi incertae sedis</taxon>
        <taxon>Mucoromycota</taxon>
        <taxon>Glomeromycotina</taxon>
        <taxon>Glomeromycetes</taxon>
        <taxon>Glomerales</taxon>
        <taxon>Glomeraceae</taxon>
        <taxon>Funneliformis</taxon>
    </lineage>
</organism>
<keyword evidence="2" id="KW-1185">Reference proteome</keyword>
<dbReference type="AlphaFoldDB" id="A0A9W4SNU0"/>
<gene>
    <name evidence="1" type="ORF">FWILDA_LOCUS6941</name>
</gene>
<comment type="caution">
    <text evidence="1">The sequence shown here is derived from an EMBL/GenBank/DDBJ whole genome shotgun (WGS) entry which is preliminary data.</text>
</comment>
<proteinExistence type="predicted"/>
<name>A0A9W4SNU0_9GLOM</name>
<feature type="non-terminal residue" evidence="1">
    <location>
        <position position="1"/>
    </location>
</feature>
<reference evidence="1" key="1">
    <citation type="submission" date="2022-08" db="EMBL/GenBank/DDBJ databases">
        <authorList>
            <person name="Kallberg Y."/>
            <person name="Tangrot J."/>
            <person name="Rosling A."/>
        </authorList>
    </citation>
    <scope>NUCLEOTIDE SEQUENCE</scope>
    <source>
        <strain evidence="1">Wild A</strain>
    </source>
</reference>
<protein>
    <submittedName>
        <fullName evidence="1">11553_t:CDS:1</fullName>
    </submittedName>
</protein>
<sequence length="97" mass="11407">PYNEIQVKEAKDRLLSRFPITFNNFDPVTGEKKTERFWLNCSQIFSYDDIHYLLTAPYSNTDRYRKLRCRLLALAKTQIGDSIKSDQKLLIIGDISF</sequence>
<evidence type="ECO:0000313" key="1">
    <source>
        <dbReference type="EMBL" id="CAI2175134.1"/>
    </source>
</evidence>
<accession>A0A9W4SNU0</accession>
<dbReference type="EMBL" id="CAMKVN010001313">
    <property type="protein sequence ID" value="CAI2175134.1"/>
    <property type="molecule type" value="Genomic_DNA"/>
</dbReference>